<dbReference type="SUPFAM" id="SSF52402">
    <property type="entry name" value="Adenine nucleotide alpha hydrolases-like"/>
    <property type="match status" value="1"/>
</dbReference>
<evidence type="ECO:0000313" key="4">
    <source>
        <dbReference type="Proteomes" id="UP000199569"/>
    </source>
</evidence>
<accession>A0A1G5G4M1</accession>
<dbReference type="RefSeq" id="WP_091132463.1">
    <property type="nucleotide sequence ID" value="NZ_FMVJ01000004.1"/>
</dbReference>
<dbReference type="AlphaFoldDB" id="A0A1G5G4M1"/>
<dbReference type="PANTHER" id="PTHR46268">
    <property type="entry name" value="STRESS RESPONSE PROTEIN NHAX"/>
    <property type="match status" value="1"/>
</dbReference>
<keyword evidence="4" id="KW-1185">Reference proteome</keyword>
<evidence type="ECO:0000313" key="3">
    <source>
        <dbReference type="EMBL" id="SCY46523.1"/>
    </source>
</evidence>
<organism evidence="3 4">
    <name type="scientific">Microvirga guangxiensis</name>
    <dbReference type="NCBI Taxonomy" id="549386"/>
    <lineage>
        <taxon>Bacteria</taxon>
        <taxon>Pseudomonadati</taxon>
        <taxon>Pseudomonadota</taxon>
        <taxon>Alphaproteobacteria</taxon>
        <taxon>Hyphomicrobiales</taxon>
        <taxon>Methylobacteriaceae</taxon>
        <taxon>Microvirga</taxon>
    </lineage>
</organism>
<evidence type="ECO:0000259" key="2">
    <source>
        <dbReference type="Pfam" id="PF00582"/>
    </source>
</evidence>
<protein>
    <submittedName>
        <fullName evidence="3">Universal stress protein family protein</fullName>
    </submittedName>
</protein>
<name>A0A1G5G4M1_9HYPH</name>
<comment type="similarity">
    <text evidence="1">Belongs to the universal stress protein A family.</text>
</comment>
<dbReference type="Proteomes" id="UP000199569">
    <property type="component" value="Unassembled WGS sequence"/>
</dbReference>
<reference evidence="3 4" key="1">
    <citation type="submission" date="2016-10" db="EMBL/GenBank/DDBJ databases">
        <authorList>
            <person name="de Groot N.N."/>
        </authorList>
    </citation>
    <scope>NUCLEOTIDE SEQUENCE [LARGE SCALE GENOMIC DNA]</scope>
    <source>
        <strain evidence="3 4">CGMCC 1.7666</strain>
    </source>
</reference>
<sequence>MSSQRRSYETGHRPKFMVVIDKTPECARAIHFASRRVVRTGASMLMLAVVDPPDNFEWIGVGEAMIEEASEEAKKLLEAAAREARNAAGVEPEQVIRVGDRADEIIKLIREDEDVSFLVLAAGSGKEGPGPLVSTLAGKAASTFPVPIVIVPGTLTDEEIDALAG</sequence>
<dbReference type="PANTHER" id="PTHR46268:SF6">
    <property type="entry name" value="UNIVERSAL STRESS PROTEIN UP12"/>
    <property type="match status" value="1"/>
</dbReference>
<dbReference type="Pfam" id="PF00582">
    <property type="entry name" value="Usp"/>
    <property type="match status" value="1"/>
</dbReference>
<dbReference type="InterPro" id="IPR006016">
    <property type="entry name" value="UspA"/>
</dbReference>
<dbReference type="CDD" id="cd00293">
    <property type="entry name" value="USP-like"/>
    <property type="match status" value="1"/>
</dbReference>
<dbReference type="OrthoDB" id="9813682at2"/>
<dbReference type="EMBL" id="FMVJ01000004">
    <property type="protein sequence ID" value="SCY46523.1"/>
    <property type="molecule type" value="Genomic_DNA"/>
</dbReference>
<dbReference type="Gene3D" id="3.40.50.12370">
    <property type="match status" value="1"/>
</dbReference>
<gene>
    <name evidence="3" type="ORF">SAMN02927923_01379</name>
</gene>
<evidence type="ECO:0000256" key="1">
    <source>
        <dbReference type="ARBA" id="ARBA00008791"/>
    </source>
</evidence>
<dbReference type="STRING" id="549386.SAMN02927923_01379"/>
<proteinExistence type="inferred from homology"/>
<feature type="domain" description="UspA" evidence="2">
    <location>
        <begin position="15"/>
        <end position="152"/>
    </location>
</feature>